<proteinExistence type="predicted"/>
<protein>
    <submittedName>
        <fullName evidence="2">Uncharacterized protein</fullName>
    </submittedName>
</protein>
<dbReference type="AlphaFoldDB" id="A0A432AUI5"/>
<comment type="caution">
    <text evidence="2">The sequence shown here is derived from an EMBL/GenBank/DDBJ whole genome shotgun (WGS) entry which is preliminary data.</text>
</comment>
<accession>A0A432AUI5</accession>
<reference evidence="2 3" key="1">
    <citation type="submission" date="2018-12" db="EMBL/GenBank/DDBJ databases">
        <authorList>
            <person name="Lunina O.N."/>
            <person name="Grouzdev D.S."/>
            <person name="Gorlenko V.M."/>
            <person name="Savvichev A.S."/>
        </authorList>
    </citation>
    <scope>NUCLEOTIDE SEQUENCE [LARGE SCALE GENOMIC DNA]</scope>
    <source>
        <strain evidence="2 3">BrKhr-17</strain>
    </source>
</reference>
<name>A0A432AUI5_CHLPH</name>
<gene>
    <name evidence="2" type="ORF">EKD02_05685</name>
</gene>
<evidence type="ECO:0000313" key="3">
    <source>
        <dbReference type="Proteomes" id="UP000279908"/>
    </source>
</evidence>
<evidence type="ECO:0000313" key="2">
    <source>
        <dbReference type="EMBL" id="RTY38187.1"/>
    </source>
</evidence>
<sequence>MLPSSEELRCGAGAEDLGAPAPGPKRRRGLPREGRQPNGCRPELFSAEAGPRNSPGPELAGSVRLDGALSALPLQPATCLIR</sequence>
<evidence type="ECO:0000256" key="1">
    <source>
        <dbReference type="SAM" id="MobiDB-lite"/>
    </source>
</evidence>
<organism evidence="2 3">
    <name type="scientific">Chlorobium phaeovibrioides</name>
    <dbReference type="NCBI Taxonomy" id="1094"/>
    <lineage>
        <taxon>Bacteria</taxon>
        <taxon>Pseudomonadati</taxon>
        <taxon>Chlorobiota</taxon>
        <taxon>Chlorobiia</taxon>
        <taxon>Chlorobiales</taxon>
        <taxon>Chlorobiaceae</taxon>
        <taxon>Chlorobium/Pelodictyon group</taxon>
        <taxon>Chlorobium</taxon>
    </lineage>
</organism>
<dbReference type="Proteomes" id="UP000279908">
    <property type="component" value="Unassembled WGS sequence"/>
</dbReference>
<feature type="region of interest" description="Disordered" evidence="1">
    <location>
        <begin position="1"/>
        <end position="61"/>
    </location>
</feature>
<dbReference type="RefSeq" id="WP_126384418.1">
    <property type="nucleotide sequence ID" value="NZ_RXYK01000006.1"/>
</dbReference>
<dbReference type="EMBL" id="RXYK01000006">
    <property type="protein sequence ID" value="RTY38187.1"/>
    <property type="molecule type" value="Genomic_DNA"/>
</dbReference>